<dbReference type="KEGG" id="cvr:CHLNCDRAFT_138388"/>
<feature type="compositionally biased region" description="Low complexity" evidence="5">
    <location>
        <begin position="250"/>
        <end position="260"/>
    </location>
</feature>
<dbReference type="GO" id="GO:0004521">
    <property type="term" value="F:RNA endonuclease activity"/>
    <property type="evidence" value="ECO:0007669"/>
    <property type="project" value="UniProtKB-ARBA"/>
</dbReference>
<feature type="compositionally biased region" description="Basic residues" evidence="5">
    <location>
        <begin position="234"/>
        <end position="249"/>
    </location>
</feature>
<dbReference type="Gene3D" id="3.40.50.1010">
    <property type="entry name" value="5'-nuclease"/>
    <property type="match status" value="1"/>
</dbReference>
<dbReference type="EMBL" id="GL433854">
    <property type="protein sequence ID" value="EFN52880.1"/>
    <property type="molecule type" value="Genomic_DNA"/>
</dbReference>
<dbReference type="PANTHER" id="PTHR12814:SF2">
    <property type="entry name" value="RNA-BINDING PROTEIN NOB1"/>
    <property type="match status" value="1"/>
</dbReference>
<dbReference type="GO" id="GO:0016787">
    <property type="term" value="F:hydrolase activity"/>
    <property type="evidence" value="ECO:0007669"/>
    <property type="project" value="UniProtKB-KW"/>
</dbReference>
<feature type="region of interest" description="Disordered" evidence="5">
    <location>
        <begin position="205"/>
        <end position="322"/>
    </location>
</feature>
<evidence type="ECO:0000256" key="4">
    <source>
        <dbReference type="ARBA" id="ARBA00022801"/>
    </source>
</evidence>
<dbReference type="FunCoup" id="E1ZMY3">
    <property type="interactions" value="1751"/>
</dbReference>
<dbReference type="GO" id="GO:0046872">
    <property type="term" value="F:metal ion binding"/>
    <property type="evidence" value="ECO:0007669"/>
    <property type="project" value="UniProtKB-KW"/>
</dbReference>
<name>E1ZMY3_CHLVA</name>
<organism evidence="8">
    <name type="scientific">Chlorella variabilis</name>
    <name type="common">Green alga</name>
    <dbReference type="NCBI Taxonomy" id="554065"/>
    <lineage>
        <taxon>Eukaryota</taxon>
        <taxon>Viridiplantae</taxon>
        <taxon>Chlorophyta</taxon>
        <taxon>core chlorophytes</taxon>
        <taxon>Trebouxiophyceae</taxon>
        <taxon>Chlorellales</taxon>
        <taxon>Chlorellaceae</taxon>
        <taxon>Chlorella clade</taxon>
        <taxon>Chlorella</taxon>
    </lineage>
</organism>
<proteinExistence type="inferred from homology"/>
<feature type="domain" description="Ribonuclease PIN" evidence="6">
    <location>
        <begin position="28"/>
        <end position="114"/>
    </location>
</feature>
<dbReference type="InParanoid" id="E1ZMY3"/>
<dbReference type="GO" id="GO:0030490">
    <property type="term" value="P:maturation of SSU-rRNA"/>
    <property type="evidence" value="ECO:0007669"/>
    <property type="project" value="TreeGrafter"/>
</dbReference>
<gene>
    <name evidence="7" type="ORF">CHLNCDRAFT_138388</name>
</gene>
<dbReference type="Proteomes" id="UP000008141">
    <property type="component" value="Unassembled WGS sequence"/>
</dbReference>
<dbReference type="CDD" id="cd09876">
    <property type="entry name" value="PIN_Nob1-like"/>
    <property type="match status" value="1"/>
</dbReference>
<dbReference type="GO" id="GO:0005737">
    <property type="term" value="C:cytoplasm"/>
    <property type="evidence" value="ECO:0007669"/>
    <property type="project" value="UniProtKB-ARBA"/>
</dbReference>
<evidence type="ECO:0000256" key="1">
    <source>
        <dbReference type="ARBA" id="ARBA00005858"/>
    </source>
</evidence>
<evidence type="ECO:0000313" key="7">
    <source>
        <dbReference type="EMBL" id="EFN52880.1"/>
    </source>
</evidence>
<feature type="compositionally biased region" description="Low complexity" evidence="5">
    <location>
        <begin position="290"/>
        <end position="322"/>
    </location>
</feature>
<sequence length="471" mass="50724">MSWAAVAKTEAVKAPPTLAGGSHTRVSVIDANALITQHGLLSLALADKVVTTPEVLREVRDAQSRATLAALPFAIETQESADESIRAGKFARATGDIHALSTADIRLIALAHGLEVAAHGSGHLHDLPELPKVQKKKVHDAKQLPGWGVEGGEWAEIDRLNEEELAAAEAALMQGGGDAGASHICTAVQQLSLDDAEVTAAAVNAGDSNGEAPSGESEEDEQEGEWETAAKSASSKRRERRRVVRKAAWHARQQAAADAAAAEEGEQSEGEEEEGEEEDACSLASDDDATTATAAPAADEARHQQSGQPGQRDGDGSQQQRPFDSNISIITADFAMQNVIMQMGLRLVTPDGRRITRLSRWLVVGPDGSEQYGVRRKHILRGTRFSLPKPKGGRHHDLILREDQLLAKAHRLRAKKKEKEELDPFAPEYGEDTWHKAAGMHHGSKGAAALLAGWKNNPNERKHIATNRRRK</sequence>
<dbReference type="GO" id="GO:0031981">
    <property type="term" value="C:nuclear lumen"/>
    <property type="evidence" value="ECO:0007669"/>
    <property type="project" value="UniProtKB-ARBA"/>
</dbReference>
<dbReference type="PANTHER" id="PTHR12814">
    <property type="entry name" value="RNA-BINDING PROTEIN NOB1"/>
    <property type="match status" value="1"/>
</dbReference>
<keyword evidence="8" id="KW-1185">Reference proteome</keyword>
<dbReference type="OMA" id="GYELECE"/>
<dbReference type="STRING" id="554065.E1ZMY3"/>
<keyword evidence="2" id="KW-0540">Nuclease</keyword>
<evidence type="ECO:0000256" key="5">
    <source>
        <dbReference type="SAM" id="MobiDB-lite"/>
    </source>
</evidence>
<dbReference type="InterPro" id="IPR033411">
    <property type="entry name" value="Ribonuclease_PIN"/>
</dbReference>
<dbReference type="Pfam" id="PF17146">
    <property type="entry name" value="PIN_6"/>
    <property type="match status" value="1"/>
</dbReference>
<evidence type="ECO:0000256" key="3">
    <source>
        <dbReference type="ARBA" id="ARBA00022723"/>
    </source>
</evidence>
<protein>
    <recommendedName>
        <fullName evidence="6">Ribonuclease PIN domain-containing protein</fullName>
    </recommendedName>
</protein>
<reference evidence="7 8" key="1">
    <citation type="journal article" date="2010" name="Plant Cell">
        <title>The Chlorella variabilis NC64A genome reveals adaptation to photosymbiosis, coevolution with viruses, and cryptic sex.</title>
        <authorList>
            <person name="Blanc G."/>
            <person name="Duncan G."/>
            <person name="Agarkova I."/>
            <person name="Borodovsky M."/>
            <person name="Gurnon J."/>
            <person name="Kuo A."/>
            <person name="Lindquist E."/>
            <person name="Lucas S."/>
            <person name="Pangilinan J."/>
            <person name="Polle J."/>
            <person name="Salamov A."/>
            <person name="Terry A."/>
            <person name="Yamada T."/>
            <person name="Dunigan D.D."/>
            <person name="Grigoriev I.V."/>
            <person name="Claverie J.M."/>
            <person name="Van Etten J.L."/>
        </authorList>
    </citation>
    <scope>NUCLEOTIDE SEQUENCE [LARGE SCALE GENOMIC DNA]</scope>
    <source>
        <strain evidence="7 8">NC64A</strain>
    </source>
</reference>
<dbReference type="RefSeq" id="XP_005844982.1">
    <property type="nucleotide sequence ID" value="XM_005844920.1"/>
</dbReference>
<dbReference type="FunFam" id="3.40.50.1010:FF:000020">
    <property type="entry name" value="20S-pre-rRNA D-site endonuclease NOB1"/>
    <property type="match status" value="1"/>
</dbReference>
<dbReference type="GeneID" id="17352209"/>
<feature type="compositionally biased region" description="Acidic residues" evidence="5">
    <location>
        <begin position="261"/>
        <end position="289"/>
    </location>
</feature>
<keyword evidence="3" id="KW-0479">Metal-binding</keyword>
<feature type="compositionally biased region" description="Acidic residues" evidence="5">
    <location>
        <begin position="216"/>
        <end position="226"/>
    </location>
</feature>
<dbReference type="GO" id="GO:0030688">
    <property type="term" value="C:preribosome, small subunit precursor"/>
    <property type="evidence" value="ECO:0007669"/>
    <property type="project" value="TreeGrafter"/>
</dbReference>
<accession>E1ZMY3</accession>
<dbReference type="eggNOG" id="KOG2463">
    <property type="taxonomic scope" value="Eukaryota"/>
</dbReference>
<dbReference type="OrthoDB" id="446759at2759"/>
<keyword evidence="4" id="KW-0378">Hydrolase</keyword>
<evidence type="ECO:0000259" key="6">
    <source>
        <dbReference type="Pfam" id="PF17146"/>
    </source>
</evidence>
<evidence type="ECO:0000313" key="8">
    <source>
        <dbReference type="Proteomes" id="UP000008141"/>
    </source>
</evidence>
<evidence type="ECO:0000256" key="2">
    <source>
        <dbReference type="ARBA" id="ARBA00022722"/>
    </source>
</evidence>
<dbReference type="AlphaFoldDB" id="E1ZMY3"/>
<dbReference type="InterPro" id="IPR039907">
    <property type="entry name" value="NOB1"/>
</dbReference>
<comment type="similarity">
    <text evidence="1">Belongs to the NOB1 family.</text>
</comment>
<feature type="region of interest" description="Disordered" evidence="5">
    <location>
        <begin position="452"/>
        <end position="471"/>
    </location>
</feature>